<proteinExistence type="predicted"/>
<feature type="transmembrane region" description="Helical" evidence="1">
    <location>
        <begin position="51"/>
        <end position="68"/>
    </location>
</feature>
<protein>
    <submittedName>
        <fullName evidence="2">Uncharacterized protein</fullName>
    </submittedName>
</protein>
<accession>A0A2Z2M9V2</accession>
<dbReference type="EMBL" id="CP014862">
    <property type="protein sequence ID" value="ASJ02536.1"/>
    <property type="molecule type" value="Genomic_DNA"/>
</dbReference>
<evidence type="ECO:0000313" key="3">
    <source>
        <dbReference type="Proteomes" id="UP000250179"/>
    </source>
</evidence>
<evidence type="ECO:0000256" key="1">
    <source>
        <dbReference type="SAM" id="Phobius"/>
    </source>
</evidence>
<dbReference type="Proteomes" id="UP000250179">
    <property type="component" value="Chromosome"/>
</dbReference>
<gene>
    <name evidence="2" type="ORF">A3L09_04335</name>
</gene>
<keyword evidence="1" id="KW-0472">Membrane</keyword>
<keyword evidence="1" id="KW-0812">Transmembrane</keyword>
<dbReference type="RefSeq" id="WP_088857797.1">
    <property type="nucleotide sequence ID" value="NZ_CP014862.1"/>
</dbReference>
<dbReference type="AlphaFoldDB" id="A0A2Z2M9V2"/>
<sequence length="73" mass="8155">MNGYLIFLTLLFVALATYANMKGVYQWGTLLSGFAGGFALWLLFEGRLNPLVSFSTGFLLTVAFEWGLSPRKR</sequence>
<dbReference type="GeneID" id="33319614"/>
<dbReference type="OrthoDB" id="376873at2157"/>
<keyword evidence="3" id="KW-1185">Reference proteome</keyword>
<evidence type="ECO:0000313" key="2">
    <source>
        <dbReference type="EMBL" id="ASJ02536.1"/>
    </source>
</evidence>
<name>A0A2Z2M9V2_THEPR</name>
<keyword evidence="1" id="KW-1133">Transmembrane helix</keyword>
<dbReference type="KEGG" id="tprf:A3L09_04335"/>
<reference evidence="2 3" key="1">
    <citation type="submission" date="2016-03" db="EMBL/GenBank/DDBJ databases">
        <title>Complete genome sequence of Thermococcus profundus strain DT5432.</title>
        <authorList>
            <person name="Oger P.M."/>
        </authorList>
    </citation>
    <scope>NUCLEOTIDE SEQUENCE [LARGE SCALE GENOMIC DNA]</scope>
    <source>
        <strain evidence="2 3">DT 5432</strain>
    </source>
</reference>
<feature type="transmembrane region" description="Helical" evidence="1">
    <location>
        <begin position="26"/>
        <end position="44"/>
    </location>
</feature>
<organism evidence="2 3">
    <name type="scientific">Thermococcus profundus</name>
    <dbReference type="NCBI Taxonomy" id="49899"/>
    <lineage>
        <taxon>Archaea</taxon>
        <taxon>Methanobacteriati</taxon>
        <taxon>Methanobacteriota</taxon>
        <taxon>Thermococci</taxon>
        <taxon>Thermococcales</taxon>
        <taxon>Thermococcaceae</taxon>
        <taxon>Thermococcus</taxon>
    </lineage>
</organism>